<evidence type="ECO:0000259" key="1">
    <source>
        <dbReference type="PROSITE" id="PS51186"/>
    </source>
</evidence>
<dbReference type="Pfam" id="PF13302">
    <property type="entry name" value="Acetyltransf_3"/>
    <property type="match status" value="1"/>
</dbReference>
<evidence type="ECO:0000313" key="2">
    <source>
        <dbReference type="EMBL" id="KZP25237.1"/>
    </source>
</evidence>
<proteinExistence type="predicted"/>
<dbReference type="Gene3D" id="3.40.630.30">
    <property type="match status" value="1"/>
</dbReference>
<organism evidence="2">
    <name type="scientific">Athelia psychrophila</name>
    <dbReference type="NCBI Taxonomy" id="1759441"/>
    <lineage>
        <taxon>Eukaryota</taxon>
        <taxon>Fungi</taxon>
        <taxon>Dikarya</taxon>
        <taxon>Basidiomycota</taxon>
        <taxon>Agaricomycotina</taxon>
        <taxon>Agaricomycetes</taxon>
        <taxon>Agaricomycetidae</taxon>
        <taxon>Atheliales</taxon>
        <taxon>Atheliaceae</taxon>
        <taxon>Athelia</taxon>
    </lineage>
</organism>
<name>A0A166NPA7_9AGAM</name>
<dbReference type="PROSITE" id="PS51186">
    <property type="entry name" value="GNAT"/>
    <property type="match status" value="1"/>
</dbReference>
<protein>
    <submittedName>
        <fullName evidence="2">Acyl-CoA N-acyltransferase</fullName>
    </submittedName>
</protein>
<dbReference type="GO" id="GO:0016747">
    <property type="term" value="F:acyltransferase activity, transferring groups other than amino-acyl groups"/>
    <property type="evidence" value="ECO:0007669"/>
    <property type="project" value="InterPro"/>
</dbReference>
<dbReference type="STRING" id="436010.A0A166NPA7"/>
<dbReference type="InterPro" id="IPR016181">
    <property type="entry name" value="Acyl_CoA_acyltransferase"/>
</dbReference>
<dbReference type="PANTHER" id="PTHR43610:SF1">
    <property type="entry name" value="N-ACETYLTRANSFERASE DOMAIN-CONTAINING PROTEIN"/>
    <property type="match status" value="1"/>
</dbReference>
<dbReference type="OrthoDB" id="64477at2759"/>
<sequence>MPQHEITLRSPQGRLILIPPNAADDELHAKLRSHPITHKAMPYGPKRISIEEARGIREKRAAQGVLSFFVHKLNPDGSSAFVGACGLHSIDEEHASAHVGIVISPDYHRGGIATEALYMLLRFGFEDRKFHRIVFETAADNDRMKGWLEKVVGAEQESKMRECWKTSEGYVDVVGYALLDWEWSGRIKAQLESRLHIEGEKASESRADDDIQGLDAQVSSVAL</sequence>
<accession>A0A166NPA7</accession>
<feature type="domain" description="N-acetyltransferase" evidence="1">
    <location>
        <begin position="16"/>
        <end position="180"/>
    </location>
</feature>
<dbReference type="EMBL" id="KV417522">
    <property type="protein sequence ID" value="KZP25237.1"/>
    <property type="molecule type" value="Genomic_DNA"/>
</dbReference>
<reference evidence="2" key="1">
    <citation type="journal article" date="2016" name="Mol. Biol. Evol.">
        <title>Comparative Genomics of Early-Diverging Mushroom-Forming Fungi Provides Insights into the Origins of Lignocellulose Decay Capabilities.</title>
        <authorList>
            <person name="Nagy L.G."/>
            <person name="Riley R."/>
            <person name="Tritt A."/>
            <person name="Adam C."/>
            <person name="Daum C."/>
            <person name="Floudas D."/>
            <person name="Sun H."/>
            <person name="Yadav J.S."/>
            <person name="Pangilinan J."/>
            <person name="Larsson K.H."/>
            <person name="Matsuura K."/>
            <person name="Barry K."/>
            <person name="Labutti K."/>
            <person name="Kuo R."/>
            <person name="Ohm R.A."/>
            <person name="Bhattacharya S.S."/>
            <person name="Shirouzu T."/>
            <person name="Yoshinaga Y."/>
            <person name="Martin F.M."/>
            <person name="Grigoriev I.V."/>
            <person name="Hibbett D.S."/>
        </authorList>
    </citation>
    <scope>NUCLEOTIDE SEQUENCE [LARGE SCALE GENOMIC DNA]</scope>
    <source>
        <strain evidence="2">CBS 109695</strain>
    </source>
</reference>
<dbReference type="InterPro" id="IPR000182">
    <property type="entry name" value="GNAT_dom"/>
</dbReference>
<gene>
    <name evidence="2" type="ORF">FIBSPDRAFT_734568</name>
</gene>
<dbReference type="SUPFAM" id="SSF55729">
    <property type="entry name" value="Acyl-CoA N-acyltransferases (Nat)"/>
    <property type="match status" value="1"/>
</dbReference>
<dbReference type="AlphaFoldDB" id="A0A166NPA7"/>
<dbReference type="PANTHER" id="PTHR43610">
    <property type="entry name" value="BLL6696 PROTEIN"/>
    <property type="match status" value="1"/>
</dbReference>